<comment type="caution">
    <text evidence="1">The sequence shown here is derived from an EMBL/GenBank/DDBJ whole genome shotgun (WGS) entry which is preliminary data.</text>
</comment>
<dbReference type="InterPro" id="IPR008927">
    <property type="entry name" value="6-PGluconate_DH-like_C_sf"/>
</dbReference>
<dbReference type="SUPFAM" id="SSF48179">
    <property type="entry name" value="6-phosphogluconate dehydrogenase C-terminal domain-like"/>
    <property type="match status" value="1"/>
</dbReference>
<protein>
    <submittedName>
        <fullName evidence="1">Uncharacterized protein</fullName>
    </submittedName>
</protein>
<name>X1RIU0_9ZZZZ</name>
<evidence type="ECO:0000313" key="1">
    <source>
        <dbReference type="EMBL" id="GAI80528.1"/>
    </source>
</evidence>
<dbReference type="EMBL" id="BARW01009444">
    <property type="protein sequence ID" value="GAI80528.1"/>
    <property type="molecule type" value="Genomic_DNA"/>
</dbReference>
<accession>X1RIU0</accession>
<reference evidence="1" key="1">
    <citation type="journal article" date="2014" name="Front. Microbiol.">
        <title>High frequency of phylogenetically diverse reductive dehalogenase-homologous genes in deep subseafloor sedimentary metagenomes.</title>
        <authorList>
            <person name="Kawai M."/>
            <person name="Futagami T."/>
            <person name="Toyoda A."/>
            <person name="Takaki Y."/>
            <person name="Nishi S."/>
            <person name="Hori S."/>
            <person name="Arai W."/>
            <person name="Tsubouchi T."/>
            <person name="Morono Y."/>
            <person name="Uchiyama I."/>
            <person name="Ito T."/>
            <person name="Fujiyama A."/>
            <person name="Inagaki F."/>
            <person name="Takami H."/>
        </authorList>
    </citation>
    <scope>NUCLEOTIDE SEQUENCE</scope>
    <source>
        <strain evidence="1">Expedition CK06-06</strain>
    </source>
</reference>
<dbReference type="AlphaFoldDB" id="X1RIU0"/>
<proteinExistence type="predicted"/>
<dbReference type="Gene3D" id="1.10.3660.10">
    <property type="entry name" value="6-phosphogluconate dehydrogenase C-terminal like domain"/>
    <property type="match status" value="1"/>
</dbReference>
<organism evidence="1">
    <name type="scientific">marine sediment metagenome</name>
    <dbReference type="NCBI Taxonomy" id="412755"/>
    <lineage>
        <taxon>unclassified sequences</taxon>
        <taxon>metagenomes</taxon>
        <taxon>ecological metagenomes</taxon>
    </lineage>
</organism>
<gene>
    <name evidence="1" type="ORF">S12H4_18990</name>
</gene>
<sequence length="43" mass="5220">MNRDICLTNRENILFWIDEFVKELARFRQLISDGSEDLEKTFL</sequence>
<feature type="non-terminal residue" evidence="1">
    <location>
        <position position="43"/>
    </location>
</feature>